<evidence type="ECO:0000313" key="6">
    <source>
        <dbReference type="Proteomes" id="UP000053647"/>
    </source>
</evidence>
<dbReference type="Pfam" id="PF07690">
    <property type="entry name" value="MFS_1"/>
    <property type="match status" value="1"/>
</dbReference>
<feature type="transmembrane region" description="Helical" evidence="3">
    <location>
        <begin position="46"/>
        <end position="69"/>
    </location>
</feature>
<evidence type="ECO:0000256" key="3">
    <source>
        <dbReference type="SAM" id="Phobius"/>
    </source>
</evidence>
<dbReference type="InterPro" id="IPR050327">
    <property type="entry name" value="Proton-linked_MCT"/>
</dbReference>
<dbReference type="InterPro" id="IPR036259">
    <property type="entry name" value="MFS_trans_sf"/>
</dbReference>
<feature type="transmembrane region" description="Helical" evidence="3">
    <location>
        <begin position="81"/>
        <end position="101"/>
    </location>
</feature>
<gene>
    <name evidence="5" type="ORF">PAXINDRAFT_88455</name>
</gene>
<dbReference type="GO" id="GO:0016020">
    <property type="term" value="C:membrane"/>
    <property type="evidence" value="ECO:0007669"/>
    <property type="project" value="UniProtKB-SubCell"/>
</dbReference>
<protein>
    <recommendedName>
        <fullName evidence="4">Major facilitator superfamily (MFS) profile domain-containing protein</fullName>
    </recommendedName>
</protein>
<evidence type="ECO:0000313" key="5">
    <source>
        <dbReference type="EMBL" id="KIJ08718.1"/>
    </source>
</evidence>
<dbReference type="Proteomes" id="UP000053647">
    <property type="component" value="Unassembled WGS sequence"/>
</dbReference>
<name>A0A0C9TCJ5_PAXIN</name>
<feature type="transmembrane region" description="Helical" evidence="3">
    <location>
        <begin position="113"/>
        <end position="133"/>
    </location>
</feature>
<dbReference type="AlphaFoldDB" id="A0A0C9TCJ5"/>
<dbReference type="GO" id="GO:0022857">
    <property type="term" value="F:transmembrane transporter activity"/>
    <property type="evidence" value="ECO:0007669"/>
    <property type="project" value="InterPro"/>
</dbReference>
<feature type="transmembrane region" description="Helical" evidence="3">
    <location>
        <begin position="219"/>
        <end position="239"/>
    </location>
</feature>
<keyword evidence="6" id="KW-1185">Reference proteome</keyword>
<feature type="non-terminal residue" evidence="5">
    <location>
        <position position="1"/>
    </location>
</feature>
<dbReference type="SUPFAM" id="SSF103473">
    <property type="entry name" value="MFS general substrate transporter"/>
    <property type="match status" value="1"/>
</dbReference>
<keyword evidence="3" id="KW-1133">Transmembrane helix</keyword>
<feature type="transmembrane region" description="Helical" evidence="3">
    <location>
        <begin position="245"/>
        <end position="263"/>
    </location>
</feature>
<dbReference type="EMBL" id="KN819567">
    <property type="protein sequence ID" value="KIJ08718.1"/>
    <property type="molecule type" value="Genomic_DNA"/>
</dbReference>
<reference evidence="5 6" key="1">
    <citation type="submission" date="2014-06" db="EMBL/GenBank/DDBJ databases">
        <authorList>
            <consortium name="DOE Joint Genome Institute"/>
            <person name="Kuo A."/>
            <person name="Kohler A."/>
            <person name="Nagy L.G."/>
            <person name="Floudas D."/>
            <person name="Copeland A."/>
            <person name="Barry K.W."/>
            <person name="Cichocki N."/>
            <person name="Veneault-Fourrey C."/>
            <person name="LaButti K."/>
            <person name="Lindquist E.A."/>
            <person name="Lipzen A."/>
            <person name="Lundell T."/>
            <person name="Morin E."/>
            <person name="Murat C."/>
            <person name="Sun H."/>
            <person name="Tunlid A."/>
            <person name="Henrissat B."/>
            <person name="Grigoriev I.V."/>
            <person name="Hibbett D.S."/>
            <person name="Martin F."/>
            <person name="Nordberg H.P."/>
            <person name="Cantor M.N."/>
            <person name="Hua S.X."/>
        </authorList>
    </citation>
    <scope>NUCLEOTIDE SEQUENCE [LARGE SCALE GENOMIC DNA]</scope>
    <source>
        <strain evidence="5 6">ATCC 200175</strain>
    </source>
</reference>
<keyword evidence="3" id="KW-0812">Transmembrane</keyword>
<dbReference type="PROSITE" id="PS50850">
    <property type="entry name" value="MFS"/>
    <property type="match status" value="1"/>
</dbReference>
<dbReference type="PANTHER" id="PTHR11360:SF234">
    <property type="entry name" value="MFS-TYPE TRANSPORTER DBAD-RELATED"/>
    <property type="match status" value="1"/>
</dbReference>
<reference evidence="6" key="2">
    <citation type="submission" date="2015-01" db="EMBL/GenBank/DDBJ databases">
        <title>Evolutionary Origins and Diversification of the Mycorrhizal Mutualists.</title>
        <authorList>
            <consortium name="DOE Joint Genome Institute"/>
            <consortium name="Mycorrhizal Genomics Consortium"/>
            <person name="Kohler A."/>
            <person name="Kuo A."/>
            <person name="Nagy L.G."/>
            <person name="Floudas D."/>
            <person name="Copeland A."/>
            <person name="Barry K.W."/>
            <person name="Cichocki N."/>
            <person name="Veneault-Fourrey C."/>
            <person name="LaButti K."/>
            <person name="Lindquist E.A."/>
            <person name="Lipzen A."/>
            <person name="Lundell T."/>
            <person name="Morin E."/>
            <person name="Murat C."/>
            <person name="Riley R."/>
            <person name="Ohm R."/>
            <person name="Sun H."/>
            <person name="Tunlid A."/>
            <person name="Henrissat B."/>
            <person name="Grigoriev I.V."/>
            <person name="Hibbett D.S."/>
            <person name="Martin F."/>
        </authorList>
    </citation>
    <scope>NUCLEOTIDE SEQUENCE [LARGE SCALE GENOMIC DNA]</scope>
    <source>
        <strain evidence="6">ATCC 200175</strain>
    </source>
</reference>
<keyword evidence="3" id="KW-0472">Membrane</keyword>
<organism evidence="5 6">
    <name type="scientific">Paxillus involutus ATCC 200175</name>
    <dbReference type="NCBI Taxonomy" id="664439"/>
    <lineage>
        <taxon>Eukaryota</taxon>
        <taxon>Fungi</taxon>
        <taxon>Dikarya</taxon>
        <taxon>Basidiomycota</taxon>
        <taxon>Agaricomycotina</taxon>
        <taxon>Agaricomycetes</taxon>
        <taxon>Agaricomycetidae</taxon>
        <taxon>Boletales</taxon>
        <taxon>Paxilineae</taxon>
        <taxon>Paxillaceae</taxon>
        <taxon>Paxillus</taxon>
    </lineage>
</organism>
<evidence type="ECO:0000256" key="1">
    <source>
        <dbReference type="ARBA" id="ARBA00004141"/>
    </source>
</evidence>
<feature type="transmembrane region" description="Helical" evidence="3">
    <location>
        <begin position="284"/>
        <end position="302"/>
    </location>
</feature>
<feature type="transmembrane region" description="Helical" evidence="3">
    <location>
        <begin position="314"/>
        <end position="333"/>
    </location>
</feature>
<evidence type="ECO:0000256" key="2">
    <source>
        <dbReference type="ARBA" id="ARBA00006727"/>
    </source>
</evidence>
<dbReference type="InterPro" id="IPR011701">
    <property type="entry name" value="MFS"/>
</dbReference>
<evidence type="ECO:0000259" key="4">
    <source>
        <dbReference type="PROSITE" id="PS50850"/>
    </source>
</evidence>
<comment type="similarity">
    <text evidence="2">Belongs to the major facilitator superfamily. Monocarboxylate porter (TC 2.A.1.13) family.</text>
</comment>
<sequence>LQYALVYLPGLVMGRLFDLGYFKIPYFAASCVFVTCNFIIAECTEYWQFFLVQGLGVGICGGMLFGPMLGVVFHWFNKQKGLALGVVAMSASVGATVFPIAAQNLIPQVGFKWTMRIFGFMVLVLLGVANLAMDRRLPPTDVKGGLFNWAAFKNPAYTVYCIFGVTVFLGFYTVLTYMPIYAIHAGVSVDFAFYLVAIVNGSSGCGRIIGGLLGDHFGALNTITPFIALVGIVTFVWPFVRNEGLLIAIAVIYGFSCGVYMSIQLAPVRAMGGIGDIGRRTGMFMTLTAFGISAGPPISGVINSATGGFEDVGWYAGGIVLFSVTLLIWTRYLHLGKFSGRF</sequence>
<dbReference type="PANTHER" id="PTHR11360">
    <property type="entry name" value="MONOCARBOXYLATE TRANSPORTER"/>
    <property type="match status" value="1"/>
</dbReference>
<dbReference type="OrthoDB" id="6509908at2759"/>
<comment type="subcellular location">
    <subcellularLocation>
        <location evidence="1">Membrane</location>
        <topology evidence="1">Multi-pass membrane protein</topology>
    </subcellularLocation>
</comment>
<feature type="transmembrane region" description="Helical" evidence="3">
    <location>
        <begin position="154"/>
        <end position="175"/>
    </location>
</feature>
<feature type="domain" description="Major facilitator superfamily (MFS) profile" evidence="4">
    <location>
        <begin position="156"/>
        <end position="342"/>
    </location>
</feature>
<dbReference type="HOGENOM" id="CLU_001265_1_1_1"/>
<dbReference type="InterPro" id="IPR020846">
    <property type="entry name" value="MFS_dom"/>
</dbReference>
<proteinExistence type="inferred from homology"/>
<dbReference type="Gene3D" id="1.20.1250.20">
    <property type="entry name" value="MFS general substrate transporter like domains"/>
    <property type="match status" value="2"/>
</dbReference>
<feature type="transmembrane region" description="Helical" evidence="3">
    <location>
        <begin position="21"/>
        <end position="40"/>
    </location>
</feature>
<accession>A0A0C9TCJ5</accession>